<name>M2R5D9_CERS8</name>
<gene>
    <name evidence="2" type="ORF">CERSUDRAFT_125816</name>
</gene>
<protein>
    <submittedName>
        <fullName evidence="2">Uncharacterized protein</fullName>
    </submittedName>
</protein>
<sequence>MDREEKSEGDGQRRVPSVCLWRVTGGVQTGAGPPLCTGEPQAGQRSRGFQRLLAVDAESDADANTTNNVDNVDNVARTSLVNGAQPSVVRFIPLALCRPPDSRERLPSHAESSPITTPISVPQLQLRFNQPPAFRRTPRHPSPFRRSQLHRMRPGFPNISLHAQRSPASDASTPVSKQRSVLPKTARCPKIPTSDHKINFSDLYLYLAQRCYKHSPPCRRNEDMAVSNALRCVVLVPALATPCDATGRMLLRKPIAAREAPTEDELNHDNMGAPGRRRIGSSVNWNVRA</sequence>
<evidence type="ECO:0000313" key="3">
    <source>
        <dbReference type="Proteomes" id="UP000016930"/>
    </source>
</evidence>
<evidence type="ECO:0000256" key="1">
    <source>
        <dbReference type="SAM" id="MobiDB-lite"/>
    </source>
</evidence>
<organism evidence="2 3">
    <name type="scientific">Ceriporiopsis subvermispora (strain B)</name>
    <name type="common">White-rot fungus</name>
    <name type="synonym">Gelatoporia subvermispora</name>
    <dbReference type="NCBI Taxonomy" id="914234"/>
    <lineage>
        <taxon>Eukaryota</taxon>
        <taxon>Fungi</taxon>
        <taxon>Dikarya</taxon>
        <taxon>Basidiomycota</taxon>
        <taxon>Agaricomycotina</taxon>
        <taxon>Agaricomycetes</taxon>
        <taxon>Polyporales</taxon>
        <taxon>Gelatoporiaceae</taxon>
        <taxon>Gelatoporia</taxon>
    </lineage>
</organism>
<dbReference type="Proteomes" id="UP000016930">
    <property type="component" value="Unassembled WGS sequence"/>
</dbReference>
<feature type="compositionally biased region" description="Polar residues" evidence="1">
    <location>
        <begin position="161"/>
        <end position="179"/>
    </location>
</feature>
<feature type="region of interest" description="Disordered" evidence="1">
    <location>
        <begin position="157"/>
        <end position="188"/>
    </location>
</feature>
<dbReference type="HOGENOM" id="CLU_963115_0_0_1"/>
<proteinExistence type="predicted"/>
<accession>M2R5D9</accession>
<keyword evidence="3" id="KW-1185">Reference proteome</keyword>
<dbReference type="EMBL" id="KB445804">
    <property type="protein sequence ID" value="EMD34131.1"/>
    <property type="molecule type" value="Genomic_DNA"/>
</dbReference>
<evidence type="ECO:0000313" key="2">
    <source>
        <dbReference type="EMBL" id="EMD34131.1"/>
    </source>
</evidence>
<reference evidence="2 3" key="1">
    <citation type="journal article" date="2012" name="Proc. Natl. Acad. Sci. U.S.A.">
        <title>Comparative genomics of Ceriporiopsis subvermispora and Phanerochaete chrysosporium provide insight into selective ligninolysis.</title>
        <authorList>
            <person name="Fernandez-Fueyo E."/>
            <person name="Ruiz-Duenas F.J."/>
            <person name="Ferreira P."/>
            <person name="Floudas D."/>
            <person name="Hibbett D.S."/>
            <person name="Canessa P."/>
            <person name="Larrondo L.F."/>
            <person name="James T.Y."/>
            <person name="Seelenfreund D."/>
            <person name="Lobos S."/>
            <person name="Polanco R."/>
            <person name="Tello M."/>
            <person name="Honda Y."/>
            <person name="Watanabe T."/>
            <person name="Watanabe T."/>
            <person name="Ryu J.S."/>
            <person name="Kubicek C.P."/>
            <person name="Schmoll M."/>
            <person name="Gaskell J."/>
            <person name="Hammel K.E."/>
            <person name="St John F.J."/>
            <person name="Vanden Wymelenberg A."/>
            <person name="Sabat G."/>
            <person name="Splinter BonDurant S."/>
            <person name="Syed K."/>
            <person name="Yadav J.S."/>
            <person name="Doddapaneni H."/>
            <person name="Subramanian V."/>
            <person name="Lavin J.L."/>
            <person name="Oguiza J.A."/>
            <person name="Perez G."/>
            <person name="Pisabarro A.G."/>
            <person name="Ramirez L."/>
            <person name="Santoyo F."/>
            <person name="Master E."/>
            <person name="Coutinho P.M."/>
            <person name="Henrissat B."/>
            <person name="Lombard V."/>
            <person name="Magnuson J.K."/>
            <person name="Kuees U."/>
            <person name="Hori C."/>
            <person name="Igarashi K."/>
            <person name="Samejima M."/>
            <person name="Held B.W."/>
            <person name="Barry K.W."/>
            <person name="LaButti K.M."/>
            <person name="Lapidus A."/>
            <person name="Lindquist E.A."/>
            <person name="Lucas S.M."/>
            <person name="Riley R."/>
            <person name="Salamov A.A."/>
            <person name="Hoffmeister D."/>
            <person name="Schwenk D."/>
            <person name="Hadar Y."/>
            <person name="Yarden O."/>
            <person name="de Vries R.P."/>
            <person name="Wiebenga A."/>
            <person name="Stenlid J."/>
            <person name="Eastwood D."/>
            <person name="Grigoriev I.V."/>
            <person name="Berka R.M."/>
            <person name="Blanchette R.A."/>
            <person name="Kersten P."/>
            <person name="Martinez A.T."/>
            <person name="Vicuna R."/>
            <person name="Cullen D."/>
        </authorList>
    </citation>
    <scope>NUCLEOTIDE SEQUENCE [LARGE SCALE GENOMIC DNA]</scope>
    <source>
        <strain evidence="2 3">B</strain>
    </source>
</reference>
<dbReference type="AlphaFoldDB" id="M2R5D9"/>